<sequence length="68" mass="7978">MTNLTHLFKVGQKVKVKNDDFDAREKFSDAVVTLVEEDHVIARELETDTNLHFYEGINLEMVFPDYNF</sequence>
<organism evidence="1">
    <name type="scientific">[Clostridium] nexile</name>
    <dbReference type="NCBI Taxonomy" id="29361"/>
    <lineage>
        <taxon>Bacteria</taxon>
        <taxon>Bacillati</taxon>
        <taxon>Bacillota</taxon>
        <taxon>Clostridia</taxon>
        <taxon>Lachnospirales</taxon>
        <taxon>Lachnospiraceae</taxon>
        <taxon>Tyzzerella</taxon>
    </lineage>
</organism>
<evidence type="ECO:0000313" key="1">
    <source>
        <dbReference type="EMBL" id="VYS95144.1"/>
    </source>
</evidence>
<dbReference type="AlphaFoldDB" id="A0A6N2SPR8"/>
<accession>A0A6N2SPR8</accession>
<gene>
    <name evidence="1" type="ORF">CNLFYP112_01420</name>
</gene>
<dbReference type="EMBL" id="CACRTG010000008">
    <property type="protein sequence ID" value="VYS95144.1"/>
    <property type="molecule type" value="Genomic_DNA"/>
</dbReference>
<name>A0A6N2SPR8_9FIRM</name>
<protein>
    <submittedName>
        <fullName evidence="1">Uncharacterized protein</fullName>
    </submittedName>
</protein>
<reference evidence="1" key="1">
    <citation type="submission" date="2019-11" db="EMBL/GenBank/DDBJ databases">
        <authorList>
            <person name="Feng L."/>
        </authorList>
    </citation>
    <scope>NUCLEOTIDE SEQUENCE</scope>
    <source>
        <strain evidence="1">CnexileLFYP112</strain>
    </source>
</reference>
<proteinExistence type="predicted"/>